<proteinExistence type="predicted"/>
<dbReference type="Proteomes" id="UP001152519">
    <property type="component" value="Unassembled WGS sequence"/>
</dbReference>
<organism evidence="2 3">
    <name type="scientific">Actinacidiphila cocklensis</name>
    <dbReference type="NCBI Taxonomy" id="887465"/>
    <lineage>
        <taxon>Bacteria</taxon>
        <taxon>Bacillati</taxon>
        <taxon>Actinomycetota</taxon>
        <taxon>Actinomycetes</taxon>
        <taxon>Kitasatosporales</taxon>
        <taxon>Streptomycetaceae</taxon>
        <taxon>Actinacidiphila</taxon>
    </lineage>
</organism>
<protein>
    <submittedName>
        <fullName evidence="2">Uncharacterized protein</fullName>
    </submittedName>
</protein>
<evidence type="ECO:0000313" key="2">
    <source>
        <dbReference type="EMBL" id="CAG6396593.1"/>
    </source>
</evidence>
<feature type="compositionally biased region" description="Basic and acidic residues" evidence="1">
    <location>
        <begin position="40"/>
        <end position="56"/>
    </location>
</feature>
<name>A0A9W4GTS6_9ACTN</name>
<feature type="region of interest" description="Disordered" evidence="1">
    <location>
        <begin position="1"/>
        <end position="151"/>
    </location>
</feature>
<evidence type="ECO:0000313" key="3">
    <source>
        <dbReference type="Proteomes" id="UP001152519"/>
    </source>
</evidence>
<feature type="compositionally biased region" description="Basic residues" evidence="1">
    <location>
        <begin position="1"/>
        <end position="28"/>
    </location>
</feature>
<comment type="caution">
    <text evidence="2">The sequence shown here is derived from an EMBL/GenBank/DDBJ whole genome shotgun (WGS) entry which is preliminary data.</text>
</comment>
<feature type="compositionally biased region" description="Basic residues" evidence="1">
    <location>
        <begin position="57"/>
        <end position="79"/>
    </location>
</feature>
<reference evidence="2" key="1">
    <citation type="submission" date="2021-05" db="EMBL/GenBank/DDBJ databases">
        <authorList>
            <person name="Arsene-Ploetze F."/>
        </authorList>
    </citation>
    <scope>NUCLEOTIDE SEQUENCE</scope>
    <source>
        <strain evidence="2">DSM 42138</strain>
    </source>
</reference>
<dbReference type="AlphaFoldDB" id="A0A9W4GTS6"/>
<keyword evidence="3" id="KW-1185">Reference proteome</keyword>
<gene>
    <name evidence="2" type="ORF">SCOCK_430015</name>
</gene>
<evidence type="ECO:0000256" key="1">
    <source>
        <dbReference type="SAM" id="MobiDB-lite"/>
    </source>
</evidence>
<dbReference type="EMBL" id="CAJSLV010000074">
    <property type="protein sequence ID" value="CAG6396593.1"/>
    <property type="molecule type" value="Genomic_DNA"/>
</dbReference>
<accession>A0A9W4GTS6</accession>
<sequence>MQGRVRHQRLGQRLQRGRHHHQRGRRAQRLVAGLQLPGRPADHQHLERRADPERQAGHGHQRPLQRERSGRRHRQLRVQRHLDGRHQRRPGRLHPERQGLHGVLTPDARSQPRLPAARRQRGAAAAPCRQRPGRAEHLPGSAIGFPQPTAR</sequence>